<reference evidence="2 3" key="1">
    <citation type="submission" date="2018-04" db="EMBL/GenBank/DDBJ databases">
        <title>Genomic Encyclopedia of Archaeal and Bacterial Type Strains, Phase II (KMG-II): from individual species to whole genera.</title>
        <authorList>
            <person name="Goeker M."/>
        </authorList>
    </citation>
    <scope>NUCLEOTIDE SEQUENCE [LARGE SCALE GENOMIC DNA]</scope>
    <source>
        <strain evidence="2 3">DSM 26809</strain>
    </source>
</reference>
<accession>A0A2T5J4J6</accession>
<feature type="transmembrane region" description="Helical" evidence="1">
    <location>
        <begin position="460"/>
        <end position="479"/>
    </location>
</feature>
<sequence length="485" mass="55284">MLPIKDRVRESIYNHFLPQCDQFGLSEEDFYKLVLKPAFREADPAPEEDPDPPNSKGTSVKLFGTTIHSLKRLGEVLFEDPVRQQIYLEDSTLLKAHVDQLADADTAIAFALLYKSEADIEKRYLKICYRLNPGLPYRIKNQLFGQLPDLIDAAFAEKALMDQLYADFGQGRLHLWLHERDPQDYPVIPVEKKAAAFLTFIYNVNSAFPFAISGEFFYSPIELVAKAQKDLSFWPKLLTQCATGHLFIWFKAQGYPGWQDAFQKNINRIKWKKAGEDNHKDYTLIQQLLLLIDPDTICPQLAFNETKVELLALPATQTVEVILNVRLKTLGYVKAQIQLESEQPGITLDQSQIILFDLTGQNSTSLTLRIDPLKFGKNVLHQTSLQLVTDYENISLPVSINVVFPIRSYVLYLLKYAAFGALFFGVMRWLIAAGRGTSKGLPSAIINQQVGRSLPDNWPLFYWVFLLMLLSLLGSFLWIKKAEKI</sequence>
<proteinExistence type="predicted"/>
<gene>
    <name evidence="2" type="ORF">C8P68_11222</name>
</gene>
<dbReference type="Proteomes" id="UP000244168">
    <property type="component" value="Unassembled WGS sequence"/>
</dbReference>
<feature type="transmembrane region" description="Helical" evidence="1">
    <location>
        <begin position="409"/>
        <end position="431"/>
    </location>
</feature>
<dbReference type="AlphaFoldDB" id="A0A2T5J4J6"/>
<keyword evidence="3" id="KW-1185">Reference proteome</keyword>
<organism evidence="2 3">
    <name type="scientific">Mucilaginibacter yixingensis</name>
    <dbReference type="NCBI Taxonomy" id="1295612"/>
    <lineage>
        <taxon>Bacteria</taxon>
        <taxon>Pseudomonadati</taxon>
        <taxon>Bacteroidota</taxon>
        <taxon>Sphingobacteriia</taxon>
        <taxon>Sphingobacteriales</taxon>
        <taxon>Sphingobacteriaceae</taxon>
        <taxon>Mucilaginibacter</taxon>
    </lineage>
</organism>
<name>A0A2T5J4J6_9SPHI</name>
<evidence type="ECO:0000313" key="2">
    <source>
        <dbReference type="EMBL" id="PTQ92422.1"/>
    </source>
</evidence>
<evidence type="ECO:0000313" key="3">
    <source>
        <dbReference type="Proteomes" id="UP000244168"/>
    </source>
</evidence>
<keyword evidence="1" id="KW-1133">Transmembrane helix</keyword>
<dbReference type="EMBL" id="QAOQ01000012">
    <property type="protein sequence ID" value="PTQ92422.1"/>
    <property type="molecule type" value="Genomic_DNA"/>
</dbReference>
<keyword evidence="1" id="KW-0472">Membrane</keyword>
<keyword evidence="1" id="KW-0812">Transmembrane</keyword>
<protein>
    <submittedName>
        <fullName evidence="2">Uncharacterized protein</fullName>
    </submittedName>
</protein>
<comment type="caution">
    <text evidence="2">The sequence shown here is derived from an EMBL/GenBank/DDBJ whole genome shotgun (WGS) entry which is preliminary data.</text>
</comment>
<evidence type="ECO:0000256" key="1">
    <source>
        <dbReference type="SAM" id="Phobius"/>
    </source>
</evidence>